<evidence type="ECO:0000313" key="9">
    <source>
        <dbReference type="Proteomes" id="UP000198287"/>
    </source>
</evidence>
<dbReference type="GO" id="GO:0048240">
    <property type="term" value="P:sperm capacitation"/>
    <property type="evidence" value="ECO:0007669"/>
    <property type="project" value="TreeGrafter"/>
</dbReference>
<feature type="compositionally biased region" description="Basic and acidic residues" evidence="5">
    <location>
        <begin position="429"/>
        <end position="444"/>
    </location>
</feature>
<dbReference type="GO" id="GO:0005245">
    <property type="term" value="F:voltage-gated calcium channel activity"/>
    <property type="evidence" value="ECO:0007669"/>
    <property type="project" value="TreeGrafter"/>
</dbReference>
<feature type="region of interest" description="Disordered" evidence="5">
    <location>
        <begin position="360"/>
        <end position="399"/>
    </location>
</feature>
<sequence length="906" mass="105069">MDDGQLPKRQPPPQIPQYQAPSSSTHYDAFGNVYEDDTTDEDDSATWINVKRILKVIPRDNPNDPFKPHSVKAISKLGEYGKRPSEELTPEEISLLQNYGADIDLDTTFDKTEPPGVTTDQISKESKGELAKLPEWLRSFIESKFPAIQAQYKNNTHTLLKMFANRLEYRKMKRWALVHPDEDETEIRHQIDDETYGEVMQMEEALVTRPDDDDDDDERLNEYEHRNREHVEMDPFRKNDVLQVAPEDADMDLWSPLLMQRAADALRAVMLAGASDSEGENPEEGEWEDDSDKLAEMRSKRKSFMQSKEDESVYKGPHWEDVVARKQHFAEKAAWKAGLEFTPTDQRKKFVLKNCRRYDADEKEDNPGSNKTNKKPDNTKKSESKLPSEKDEDSDGWENVHDDELFESNNSLKNRYYSTDPGHPLYRKPQNESQRRARQFRERGVGKRPSRVYVKDPCKGPVSHVTRELHQIRPTEGVHAYVNFITGSVGFRNFILIVILFNAVLLAAETGERKRGFQVIFDVFDSIFLSVYCVEFVLKCYSNPLEYFRSGFNWFDFFILIFSLVKASFEWSGNGASIPFLRFFIVIRALRVLRGVSLSIHTQVLVTALVATLKNHVLSVVILLVLLMYIAAIVAFYLFSDKPVLHETWGEVPMGMLRLFSFVTMDGWTEVMEEFEKANMLHGGRMFCLICIVFGNFVFSNIFIAIIIMQISEATDSFRKTQTDEKESSVFLKQESVFRRQKLDMRQLLSRHKLGISEDFYELGSRFVRRLQHDDLVDARDVIFSPLWVDSFYKAMQRAHHTSNVLMNLHRKMSDRLVKLNNLYNDGKSVTRGISRARYNRYLDVKGRLQLLKQQFLDLRNVPEKRPIRVKLPDLVSTEEHAKPPPRPPPMPKRPLWKDDGKNRSG</sequence>
<dbReference type="GO" id="GO:0006814">
    <property type="term" value="P:sodium ion transport"/>
    <property type="evidence" value="ECO:0007669"/>
    <property type="project" value="TreeGrafter"/>
</dbReference>
<organism evidence="8 9">
    <name type="scientific">Folsomia candida</name>
    <name type="common">Springtail</name>
    <dbReference type="NCBI Taxonomy" id="158441"/>
    <lineage>
        <taxon>Eukaryota</taxon>
        <taxon>Metazoa</taxon>
        <taxon>Ecdysozoa</taxon>
        <taxon>Arthropoda</taxon>
        <taxon>Hexapoda</taxon>
        <taxon>Collembola</taxon>
        <taxon>Entomobryomorpha</taxon>
        <taxon>Isotomoidea</taxon>
        <taxon>Isotomidae</taxon>
        <taxon>Proisotominae</taxon>
        <taxon>Folsomia</taxon>
    </lineage>
</organism>
<dbReference type="GO" id="GO:0030317">
    <property type="term" value="P:flagellated sperm motility"/>
    <property type="evidence" value="ECO:0007669"/>
    <property type="project" value="TreeGrafter"/>
</dbReference>
<dbReference type="InterPro" id="IPR005821">
    <property type="entry name" value="Ion_trans_dom"/>
</dbReference>
<comment type="subcellular location">
    <subcellularLocation>
        <location evidence="1">Membrane</location>
        <topology evidence="1">Multi-pass membrane protein</topology>
    </subcellularLocation>
</comment>
<feature type="region of interest" description="Disordered" evidence="5">
    <location>
        <begin position="411"/>
        <end position="444"/>
    </location>
</feature>
<comment type="caution">
    <text evidence="8">The sequence shown here is derived from an EMBL/GenBank/DDBJ whole genome shotgun (WGS) entry which is preliminary data.</text>
</comment>
<feature type="compositionally biased region" description="Basic and acidic residues" evidence="5">
    <location>
        <begin position="896"/>
        <end position="906"/>
    </location>
</feature>
<dbReference type="AlphaFoldDB" id="A0A226EG18"/>
<gene>
    <name evidence="8" type="ORF">Fcan01_09526</name>
</gene>
<evidence type="ECO:0000256" key="4">
    <source>
        <dbReference type="ARBA" id="ARBA00023136"/>
    </source>
</evidence>
<feature type="transmembrane region" description="Helical" evidence="6">
    <location>
        <begin position="592"/>
        <end position="611"/>
    </location>
</feature>
<dbReference type="PANTHER" id="PTHR47131:SF1">
    <property type="entry name" value="CATION CHANNEL SPERM-ASSOCIATED PROTEIN 3"/>
    <property type="match status" value="1"/>
</dbReference>
<evidence type="ECO:0000313" key="8">
    <source>
        <dbReference type="EMBL" id="OXA56087.1"/>
    </source>
</evidence>
<keyword evidence="4 6" id="KW-0472">Membrane</keyword>
<evidence type="ECO:0000256" key="2">
    <source>
        <dbReference type="ARBA" id="ARBA00022692"/>
    </source>
</evidence>
<dbReference type="PANTHER" id="PTHR47131">
    <property type="entry name" value="CATION CHANNEL SPERM-ASSOCIATED PROTEIN 3"/>
    <property type="match status" value="1"/>
</dbReference>
<evidence type="ECO:0000256" key="6">
    <source>
        <dbReference type="SAM" id="Phobius"/>
    </source>
</evidence>
<dbReference type="EMBL" id="LNIX01000004">
    <property type="protein sequence ID" value="OXA56087.1"/>
    <property type="molecule type" value="Genomic_DNA"/>
</dbReference>
<accession>A0A226EG18</accession>
<feature type="region of interest" description="Disordered" evidence="5">
    <location>
        <begin position="870"/>
        <end position="906"/>
    </location>
</feature>
<dbReference type="GO" id="GO:0001669">
    <property type="term" value="C:acrosomal vesicle"/>
    <property type="evidence" value="ECO:0007669"/>
    <property type="project" value="TreeGrafter"/>
</dbReference>
<keyword evidence="9" id="KW-1185">Reference proteome</keyword>
<evidence type="ECO:0000256" key="5">
    <source>
        <dbReference type="SAM" id="MobiDB-lite"/>
    </source>
</evidence>
<dbReference type="Pfam" id="PF00520">
    <property type="entry name" value="Ion_trans"/>
    <property type="match status" value="1"/>
</dbReference>
<proteinExistence type="predicted"/>
<keyword evidence="2 6" id="KW-0812">Transmembrane</keyword>
<dbReference type="InterPro" id="IPR027359">
    <property type="entry name" value="Volt_channel_dom_sf"/>
</dbReference>
<dbReference type="STRING" id="158441.A0A226EG18"/>
<dbReference type="Proteomes" id="UP000198287">
    <property type="component" value="Unassembled WGS sequence"/>
</dbReference>
<name>A0A226EG18_FOLCA</name>
<feature type="transmembrane region" description="Helical" evidence="6">
    <location>
        <begin position="687"/>
        <end position="709"/>
    </location>
</feature>
<feature type="transmembrane region" description="Helical" evidence="6">
    <location>
        <begin position="489"/>
        <end position="507"/>
    </location>
</feature>
<reference evidence="8 9" key="1">
    <citation type="submission" date="2015-12" db="EMBL/GenBank/DDBJ databases">
        <title>The genome of Folsomia candida.</title>
        <authorList>
            <person name="Faddeeva A."/>
            <person name="Derks M.F."/>
            <person name="Anvar Y."/>
            <person name="Smit S."/>
            <person name="Van Straalen N."/>
            <person name="Roelofs D."/>
        </authorList>
    </citation>
    <scope>NUCLEOTIDE SEQUENCE [LARGE SCALE GENOMIC DNA]</scope>
    <source>
        <strain evidence="8 9">VU population</strain>
        <tissue evidence="8">Whole body</tissue>
    </source>
</reference>
<protein>
    <submittedName>
        <fullName evidence="8">Cation channel sperm-associated protein 3</fullName>
    </submittedName>
</protein>
<evidence type="ECO:0000256" key="3">
    <source>
        <dbReference type="ARBA" id="ARBA00022989"/>
    </source>
</evidence>
<feature type="compositionally biased region" description="Acidic residues" evidence="5">
    <location>
        <begin position="34"/>
        <end position="44"/>
    </location>
</feature>
<dbReference type="Gene3D" id="1.10.287.70">
    <property type="match status" value="1"/>
</dbReference>
<dbReference type="OrthoDB" id="8251519at2759"/>
<evidence type="ECO:0000256" key="1">
    <source>
        <dbReference type="ARBA" id="ARBA00004141"/>
    </source>
</evidence>
<dbReference type="Gene3D" id="1.20.120.350">
    <property type="entry name" value="Voltage-gated potassium channels. Chain C"/>
    <property type="match status" value="1"/>
</dbReference>
<evidence type="ECO:0000259" key="7">
    <source>
        <dbReference type="Pfam" id="PF00520"/>
    </source>
</evidence>
<dbReference type="SUPFAM" id="SSF81324">
    <property type="entry name" value="Voltage-gated potassium channels"/>
    <property type="match status" value="1"/>
</dbReference>
<keyword evidence="3 6" id="KW-1133">Transmembrane helix</keyword>
<feature type="compositionally biased region" description="Basic and acidic residues" evidence="5">
    <location>
        <begin position="374"/>
        <end position="389"/>
    </location>
</feature>
<feature type="domain" description="Ion transport" evidence="7">
    <location>
        <begin position="491"/>
        <end position="716"/>
    </location>
</feature>
<dbReference type="GO" id="GO:0036128">
    <property type="term" value="C:CatSper complex"/>
    <property type="evidence" value="ECO:0007669"/>
    <property type="project" value="TreeGrafter"/>
</dbReference>
<feature type="region of interest" description="Disordered" evidence="5">
    <location>
        <begin position="1"/>
        <end position="44"/>
    </location>
</feature>
<feature type="transmembrane region" description="Helical" evidence="6">
    <location>
        <begin position="617"/>
        <end position="639"/>
    </location>
</feature>